<dbReference type="InterPro" id="IPR003753">
    <property type="entry name" value="Exonuc_VII_L"/>
</dbReference>
<evidence type="ECO:0000313" key="11">
    <source>
        <dbReference type="Proteomes" id="UP000024547"/>
    </source>
</evidence>
<evidence type="ECO:0000256" key="5">
    <source>
        <dbReference type="HAMAP-Rule" id="MF_00378"/>
    </source>
</evidence>
<dbReference type="PATRIC" id="fig|1280948.3.peg.1310"/>
<evidence type="ECO:0000259" key="9">
    <source>
        <dbReference type="Pfam" id="PF13742"/>
    </source>
</evidence>
<comment type="subcellular location">
    <subcellularLocation>
        <location evidence="5 6">Cytoplasm</location>
    </subcellularLocation>
</comment>
<dbReference type="PANTHER" id="PTHR30008:SF0">
    <property type="entry name" value="EXODEOXYRIBONUCLEASE 7 LARGE SUBUNIT"/>
    <property type="match status" value="1"/>
</dbReference>
<dbReference type="Pfam" id="PF02601">
    <property type="entry name" value="Exonuc_VII_L"/>
    <property type="match status" value="1"/>
</dbReference>
<dbReference type="GO" id="GO:0006308">
    <property type="term" value="P:DNA catabolic process"/>
    <property type="evidence" value="ECO:0007669"/>
    <property type="project" value="UniProtKB-UniRule"/>
</dbReference>
<dbReference type="GO" id="GO:0003676">
    <property type="term" value="F:nucleic acid binding"/>
    <property type="evidence" value="ECO:0007669"/>
    <property type="project" value="InterPro"/>
</dbReference>
<dbReference type="PANTHER" id="PTHR30008">
    <property type="entry name" value="EXODEOXYRIBONUCLEASE 7 LARGE SUBUNIT"/>
    <property type="match status" value="1"/>
</dbReference>
<reference evidence="10 11" key="1">
    <citation type="journal article" date="2014" name="Antonie Van Leeuwenhoek">
        <title>Hyphomonas beringensis sp. nov. and Hyphomonas chukchiensis sp. nov., isolated from surface seawater of the Bering Sea and Chukchi Sea.</title>
        <authorList>
            <person name="Li C."/>
            <person name="Lai Q."/>
            <person name="Li G."/>
            <person name="Dong C."/>
            <person name="Wang J."/>
            <person name="Liao Y."/>
            <person name="Shao Z."/>
        </authorList>
    </citation>
    <scope>NUCLEOTIDE SEQUENCE [LARGE SCALE GENOMIC DNA]</scope>
    <source>
        <strain evidence="10 11">22II1-22F38</strain>
    </source>
</reference>
<organism evidence="10 11">
    <name type="scientific">Hyphomonas atlantica</name>
    <dbReference type="NCBI Taxonomy" id="1280948"/>
    <lineage>
        <taxon>Bacteria</taxon>
        <taxon>Pseudomonadati</taxon>
        <taxon>Pseudomonadota</taxon>
        <taxon>Alphaproteobacteria</taxon>
        <taxon>Hyphomonadales</taxon>
        <taxon>Hyphomonadaceae</taxon>
        <taxon>Hyphomonas</taxon>
    </lineage>
</organism>
<dbReference type="NCBIfam" id="TIGR00237">
    <property type="entry name" value="xseA"/>
    <property type="match status" value="1"/>
</dbReference>
<evidence type="ECO:0000256" key="2">
    <source>
        <dbReference type="ARBA" id="ARBA00022722"/>
    </source>
</evidence>
<dbReference type="EC" id="3.1.11.6" evidence="5"/>
<comment type="subunit">
    <text evidence="5">Heterooligomer composed of large and small subunits.</text>
</comment>
<dbReference type="OrthoDB" id="9802795at2"/>
<proteinExistence type="inferred from homology"/>
<keyword evidence="4 5" id="KW-0269">Exonuclease</keyword>
<comment type="similarity">
    <text evidence="5 6">Belongs to the XseA family.</text>
</comment>
<evidence type="ECO:0000256" key="3">
    <source>
        <dbReference type="ARBA" id="ARBA00022801"/>
    </source>
</evidence>
<evidence type="ECO:0000256" key="4">
    <source>
        <dbReference type="ARBA" id="ARBA00022839"/>
    </source>
</evidence>
<protein>
    <recommendedName>
        <fullName evidence="5">Exodeoxyribonuclease 7 large subunit</fullName>
        <ecNumber evidence="5">3.1.11.6</ecNumber>
    </recommendedName>
    <alternativeName>
        <fullName evidence="5">Exodeoxyribonuclease VII large subunit</fullName>
        <shortName evidence="5">Exonuclease VII large subunit</shortName>
    </alternativeName>
</protein>
<gene>
    <name evidence="5" type="primary">xseA</name>
    <name evidence="10" type="ORF">HY36_15380</name>
</gene>
<comment type="caution">
    <text evidence="10">The sequence shown here is derived from an EMBL/GenBank/DDBJ whole genome shotgun (WGS) entry which is preliminary data.</text>
</comment>
<dbReference type="GO" id="GO:0009318">
    <property type="term" value="C:exodeoxyribonuclease VII complex"/>
    <property type="evidence" value="ECO:0007669"/>
    <property type="project" value="UniProtKB-UniRule"/>
</dbReference>
<feature type="domain" description="Exonuclease VII large subunit C-terminal" evidence="8">
    <location>
        <begin position="133"/>
        <end position="443"/>
    </location>
</feature>
<comment type="catalytic activity">
    <reaction evidence="5 6">
        <text>Exonucleolytic cleavage in either 5'- to 3'- or 3'- to 5'-direction to yield nucleoside 5'-phosphates.</text>
        <dbReference type="EC" id="3.1.11.6"/>
    </reaction>
</comment>
<sequence>MTVIMPSDTPPSNDAALSVSDLAASLKRTVETNYDHVVVRGELGRVTLARSGHMYCDLKDDKAVLNTVMWKGQVNRLPFKPEEGLEVIATGRLSIYEGRSNYQMIASSMRPAGAGALMALLEERKKKFAAEGLFAPEHKKKLPYLPRTIGVVTSPTGAVIRDILHRIRDRFPVRVIVWPALVQGDSAAGQITAGIEGFNTMTGADRPDVLIVARGGGSIEDLWPFNEENVVRAAFNSEIPLISAVGHETDTTLIDYVSDARAPTPTGAAEIAVPVRSELLLMTGEHGERLKRALARRIGQSRDKLAAARLPRPESLLQAKRQRLDYASASLPKAALALVQKARLRVSRLAISPASLNAEIRASKQRLRDTAVRARPALNRLIEARRNTLAAQGKLLETLSYQSTLKRGYAIVRDTDGNLVRSATAAASTPSFKVSFGDGDVMARPDGATPPSPPPAPPVPKAAKPTKPKTDQGSLF</sequence>
<name>A0A059E469_9PROT</name>
<keyword evidence="2 5" id="KW-0540">Nuclease</keyword>
<dbReference type="AlphaFoldDB" id="A0A059E469"/>
<keyword evidence="11" id="KW-1185">Reference proteome</keyword>
<dbReference type="HAMAP" id="MF_00378">
    <property type="entry name" value="Exonuc_7_L"/>
    <property type="match status" value="1"/>
</dbReference>
<accession>A0A059E469</accession>
<dbReference type="eggNOG" id="COG1570">
    <property type="taxonomic scope" value="Bacteria"/>
</dbReference>
<feature type="region of interest" description="Disordered" evidence="7">
    <location>
        <begin position="432"/>
        <end position="476"/>
    </location>
</feature>
<keyword evidence="3 5" id="KW-0378">Hydrolase</keyword>
<feature type="compositionally biased region" description="Pro residues" evidence="7">
    <location>
        <begin position="448"/>
        <end position="460"/>
    </location>
</feature>
<dbReference type="STRING" id="1280948.HY36_15380"/>
<comment type="function">
    <text evidence="5">Bidirectionally degrades single-stranded DNA into large acid-insoluble oligonucleotides, which are then degraded further into small acid-soluble oligonucleotides.</text>
</comment>
<dbReference type="GO" id="GO:0005737">
    <property type="term" value="C:cytoplasm"/>
    <property type="evidence" value="ECO:0007669"/>
    <property type="project" value="UniProtKB-SubCell"/>
</dbReference>
<dbReference type="Pfam" id="PF13742">
    <property type="entry name" value="tRNA_anti_2"/>
    <property type="match status" value="1"/>
</dbReference>
<keyword evidence="1 5" id="KW-0963">Cytoplasm</keyword>
<feature type="domain" description="OB-fold nucleic acid binding" evidence="9">
    <location>
        <begin position="17"/>
        <end position="110"/>
    </location>
</feature>
<dbReference type="EMBL" id="AWFH01000008">
    <property type="protein sequence ID" value="KCZ62749.1"/>
    <property type="molecule type" value="Genomic_DNA"/>
</dbReference>
<evidence type="ECO:0000256" key="6">
    <source>
        <dbReference type="RuleBase" id="RU004355"/>
    </source>
</evidence>
<dbReference type="CDD" id="cd04489">
    <property type="entry name" value="ExoVII_LU_OBF"/>
    <property type="match status" value="1"/>
</dbReference>
<dbReference type="InterPro" id="IPR020579">
    <property type="entry name" value="Exonuc_VII_lsu_C"/>
</dbReference>
<dbReference type="InterPro" id="IPR025824">
    <property type="entry name" value="OB-fold_nuc-bd_dom"/>
</dbReference>
<evidence type="ECO:0000313" key="10">
    <source>
        <dbReference type="EMBL" id="KCZ62749.1"/>
    </source>
</evidence>
<evidence type="ECO:0000259" key="8">
    <source>
        <dbReference type="Pfam" id="PF02601"/>
    </source>
</evidence>
<evidence type="ECO:0000256" key="7">
    <source>
        <dbReference type="SAM" id="MobiDB-lite"/>
    </source>
</evidence>
<dbReference type="Proteomes" id="UP000024547">
    <property type="component" value="Unassembled WGS sequence"/>
</dbReference>
<evidence type="ECO:0000256" key="1">
    <source>
        <dbReference type="ARBA" id="ARBA00022490"/>
    </source>
</evidence>
<dbReference type="GO" id="GO:0008855">
    <property type="term" value="F:exodeoxyribonuclease VII activity"/>
    <property type="evidence" value="ECO:0007669"/>
    <property type="project" value="UniProtKB-UniRule"/>
</dbReference>